<dbReference type="GO" id="GO:0006355">
    <property type="term" value="P:regulation of DNA-templated transcription"/>
    <property type="evidence" value="ECO:0007669"/>
    <property type="project" value="InterPro"/>
</dbReference>
<protein>
    <submittedName>
        <fullName evidence="5">LuxR family two component transcriptional regulator</fullName>
    </submittedName>
</protein>
<dbReference type="InterPro" id="IPR016032">
    <property type="entry name" value="Sig_transdc_resp-reg_C-effctor"/>
</dbReference>
<dbReference type="RefSeq" id="WP_133594365.1">
    <property type="nucleotide sequence ID" value="NZ_SNVV01000022.1"/>
</dbReference>
<feature type="modified residue" description="4-aspartylphosphate" evidence="2">
    <location>
        <position position="58"/>
    </location>
</feature>
<feature type="domain" description="Response regulatory" evidence="4">
    <location>
        <begin position="7"/>
        <end position="123"/>
    </location>
</feature>
<dbReference type="NCBIfam" id="NF007935">
    <property type="entry name" value="PRK10651.1"/>
    <property type="match status" value="1"/>
</dbReference>
<evidence type="ECO:0000313" key="6">
    <source>
        <dbReference type="Proteomes" id="UP000295129"/>
    </source>
</evidence>
<dbReference type="GO" id="GO:0003677">
    <property type="term" value="F:DNA binding"/>
    <property type="evidence" value="ECO:0007669"/>
    <property type="project" value="UniProtKB-KW"/>
</dbReference>
<dbReference type="InterPro" id="IPR001789">
    <property type="entry name" value="Sig_transdc_resp-reg_receiver"/>
</dbReference>
<dbReference type="SMART" id="SM00448">
    <property type="entry name" value="REC"/>
    <property type="match status" value="1"/>
</dbReference>
<evidence type="ECO:0000256" key="1">
    <source>
        <dbReference type="ARBA" id="ARBA00023125"/>
    </source>
</evidence>
<dbReference type="EMBL" id="SNVV01000022">
    <property type="protein sequence ID" value="TDN47062.1"/>
    <property type="molecule type" value="Genomic_DNA"/>
</dbReference>
<dbReference type="OrthoDB" id="9780593at2"/>
<keyword evidence="6" id="KW-1185">Reference proteome</keyword>
<dbReference type="Pfam" id="PF00072">
    <property type="entry name" value="Response_reg"/>
    <property type="match status" value="1"/>
</dbReference>
<dbReference type="PROSITE" id="PS50110">
    <property type="entry name" value="RESPONSE_REGULATORY"/>
    <property type="match status" value="1"/>
</dbReference>
<dbReference type="AlphaFoldDB" id="A0A4V6PQI3"/>
<accession>A0A4V6PQI3</accession>
<comment type="caution">
    <text evidence="5">The sequence shown here is derived from an EMBL/GenBank/DDBJ whole genome shotgun (WGS) entry which is preliminary data.</text>
</comment>
<dbReference type="SMART" id="SM00421">
    <property type="entry name" value="HTH_LUXR"/>
    <property type="match status" value="1"/>
</dbReference>
<dbReference type="SUPFAM" id="SSF52172">
    <property type="entry name" value="CheY-like"/>
    <property type="match status" value="1"/>
</dbReference>
<keyword evidence="1" id="KW-0238">DNA-binding</keyword>
<dbReference type="CDD" id="cd06170">
    <property type="entry name" value="LuxR_C_like"/>
    <property type="match status" value="1"/>
</dbReference>
<gene>
    <name evidence="5" type="ORF">C7389_12219</name>
</gene>
<evidence type="ECO:0000313" key="5">
    <source>
        <dbReference type="EMBL" id="TDN47062.1"/>
    </source>
</evidence>
<keyword evidence="2" id="KW-0597">Phosphoprotein</keyword>
<reference evidence="5 6" key="1">
    <citation type="submission" date="2019-03" db="EMBL/GenBank/DDBJ databases">
        <title>Genomic Encyclopedia of Type Strains, Phase IV (KMG-IV): sequencing the most valuable type-strain genomes for metagenomic binning, comparative biology and taxonomic classification.</title>
        <authorList>
            <person name="Goeker M."/>
        </authorList>
    </citation>
    <scope>NUCLEOTIDE SEQUENCE [LARGE SCALE GENOMIC DNA]</scope>
    <source>
        <strain evidence="5 6">DSM 12121</strain>
    </source>
</reference>
<dbReference type="InterPro" id="IPR011006">
    <property type="entry name" value="CheY-like_superfamily"/>
</dbReference>
<evidence type="ECO:0000256" key="2">
    <source>
        <dbReference type="PROSITE-ProRule" id="PRU00169"/>
    </source>
</evidence>
<evidence type="ECO:0000259" key="4">
    <source>
        <dbReference type="PROSITE" id="PS50110"/>
    </source>
</evidence>
<dbReference type="PANTHER" id="PTHR43214:SF38">
    <property type="entry name" value="NITRATE_NITRITE RESPONSE REGULATOR PROTEIN NARL"/>
    <property type="match status" value="1"/>
</dbReference>
<dbReference type="PRINTS" id="PR00038">
    <property type="entry name" value="HTHLUXR"/>
</dbReference>
<name>A0A4V6PQI3_9RHOO</name>
<dbReference type="GO" id="GO:0000160">
    <property type="term" value="P:phosphorelay signal transduction system"/>
    <property type="evidence" value="ECO:0007669"/>
    <property type="project" value="InterPro"/>
</dbReference>
<evidence type="ECO:0000259" key="3">
    <source>
        <dbReference type="PROSITE" id="PS50043"/>
    </source>
</evidence>
<dbReference type="Gene3D" id="3.40.50.2300">
    <property type="match status" value="1"/>
</dbReference>
<dbReference type="SUPFAM" id="SSF46894">
    <property type="entry name" value="C-terminal effector domain of the bipartite response regulators"/>
    <property type="match status" value="1"/>
</dbReference>
<dbReference type="PANTHER" id="PTHR43214">
    <property type="entry name" value="TWO-COMPONENT RESPONSE REGULATOR"/>
    <property type="match status" value="1"/>
</dbReference>
<dbReference type="InterPro" id="IPR000792">
    <property type="entry name" value="Tscrpt_reg_LuxR_C"/>
</dbReference>
<dbReference type="PROSITE" id="PS00622">
    <property type="entry name" value="HTH_LUXR_1"/>
    <property type="match status" value="1"/>
</dbReference>
<dbReference type="Proteomes" id="UP000295129">
    <property type="component" value="Unassembled WGS sequence"/>
</dbReference>
<dbReference type="Pfam" id="PF00196">
    <property type="entry name" value="GerE"/>
    <property type="match status" value="1"/>
</dbReference>
<dbReference type="InterPro" id="IPR039420">
    <property type="entry name" value="WalR-like"/>
</dbReference>
<proteinExistence type="predicted"/>
<organism evidence="5 6">
    <name type="scientific">Azoarcus indigens</name>
    <dbReference type="NCBI Taxonomy" id="29545"/>
    <lineage>
        <taxon>Bacteria</taxon>
        <taxon>Pseudomonadati</taxon>
        <taxon>Pseudomonadota</taxon>
        <taxon>Betaproteobacteria</taxon>
        <taxon>Rhodocyclales</taxon>
        <taxon>Zoogloeaceae</taxon>
        <taxon>Azoarcus</taxon>
    </lineage>
</organism>
<sequence length="220" mass="23539">MSEERQRVILVDDHPLFRKGLAQLLAAVPAFDLVGEAAGGSEGLALCLRLAPDLLLLDLNMKDMGGLEVLRGVRAAQLDTRVVMITVSDAGEDLVAALRAGADGYLLKDMEPEAMVEALAEAAAGRIVISEQLTHLMAAALRGETRPRSVEAAGLTEQELRILGHIANGLSNKLIGRELDIAEGTVKVHVKHILRKLAVRSRVEAAVWAVEHLRASGQAQ</sequence>
<feature type="domain" description="HTH luxR-type" evidence="3">
    <location>
        <begin position="148"/>
        <end position="213"/>
    </location>
</feature>
<dbReference type="PROSITE" id="PS50043">
    <property type="entry name" value="HTH_LUXR_2"/>
    <property type="match status" value="1"/>
</dbReference>